<dbReference type="GO" id="GO:0016740">
    <property type="term" value="F:transferase activity"/>
    <property type="evidence" value="ECO:0007669"/>
    <property type="project" value="UniProtKB-KW"/>
</dbReference>
<evidence type="ECO:0000313" key="2">
    <source>
        <dbReference type="EMBL" id="MFC6199904.1"/>
    </source>
</evidence>
<evidence type="ECO:0000256" key="1">
    <source>
        <dbReference type="SAM" id="MobiDB-lite"/>
    </source>
</evidence>
<dbReference type="InterPro" id="IPR050509">
    <property type="entry name" value="CoA-transferase_III"/>
</dbReference>
<dbReference type="SUPFAM" id="SSF89796">
    <property type="entry name" value="CoA-transferase family III (CaiB/BaiF)"/>
    <property type="match status" value="1"/>
</dbReference>
<dbReference type="Gene3D" id="3.40.50.10540">
    <property type="entry name" value="Crotonobetainyl-coa:carnitine coa-transferase, domain 1"/>
    <property type="match status" value="1"/>
</dbReference>
<dbReference type="InterPro" id="IPR003673">
    <property type="entry name" value="CoA-Trfase_fam_III"/>
</dbReference>
<accession>A0ABW1SEC6</accession>
<dbReference type="InterPro" id="IPR023606">
    <property type="entry name" value="CoA-Trfase_III_dom_1_sf"/>
</dbReference>
<gene>
    <name evidence="2" type="ORF">ACFQDM_17660</name>
</gene>
<dbReference type="PANTHER" id="PTHR48228">
    <property type="entry name" value="SUCCINYL-COA--D-CITRAMALATE COA-TRANSFERASE"/>
    <property type="match status" value="1"/>
</dbReference>
<dbReference type="RefSeq" id="WP_377382498.1">
    <property type="nucleotide sequence ID" value="NZ_JBHSSW010000066.1"/>
</dbReference>
<dbReference type="Proteomes" id="UP001596303">
    <property type="component" value="Unassembled WGS sequence"/>
</dbReference>
<evidence type="ECO:0000313" key="3">
    <source>
        <dbReference type="Proteomes" id="UP001596303"/>
    </source>
</evidence>
<feature type="region of interest" description="Disordered" evidence="1">
    <location>
        <begin position="338"/>
        <end position="364"/>
    </location>
</feature>
<dbReference type="PANTHER" id="PTHR48228:SF5">
    <property type="entry name" value="ALPHA-METHYLACYL-COA RACEMASE"/>
    <property type="match status" value="1"/>
</dbReference>
<reference evidence="3" key="1">
    <citation type="journal article" date="2019" name="Int. J. Syst. Evol. Microbiol.">
        <title>The Global Catalogue of Microorganisms (GCM) 10K type strain sequencing project: providing services to taxonomists for standard genome sequencing and annotation.</title>
        <authorList>
            <consortium name="The Broad Institute Genomics Platform"/>
            <consortium name="The Broad Institute Genome Sequencing Center for Infectious Disease"/>
            <person name="Wu L."/>
            <person name="Ma J."/>
        </authorList>
    </citation>
    <scope>NUCLEOTIDE SEQUENCE [LARGE SCALE GENOMIC DNA]</scope>
    <source>
        <strain evidence="3">CGMCC-1.15741</strain>
    </source>
</reference>
<name>A0ABW1SEC6_9PROT</name>
<keyword evidence="2" id="KW-0808">Transferase</keyword>
<protein>
    <submittedName>
        <fullName evidence="2">CaiB/BaiF CoA transferase family protein</fullName>
    </submittedName>
</protein>
<dbReference type="Pfam" id="PF02515">
    <property type="entry name" value="CoA_transf_3"/>
    <property type="match status" value="1"/>
</dbReference>
<organism evidence="2 3">
    <name type="scientific">Ponticaulis profundi</name>
    <dbReference type="NCBI Taxonomy" id="2665222"/>
    <lineage>
        <taxon>Bacteria</taxon>
        <taxon>Pseudomonadati</taxon>
        <taxon>Pseudomonadota</taxon>
        <taxon>Alphaproteobacteria</taxon>
        <taxon>Hyphomonadales</taxon>
        <taxon>Hyphomonadaceae</taxon>
        <taxon>Ponticaulis</taxon>
    </lineage>
</organism>
<comment type="caution">
    <text evidence="2">The sequence shown here is derived from an EMBL/GenBank/DDBJ whole genome shotgun (WGS) entry which is preliminary data.</text>
</comment>
<proteinExistence type="predicted"/>
<dbReference type="InterPro" id="IPR044855">
    <property type="entry name" value="CoA-Trfase_III_dom3_sf"/>
</dbReference>
<dbReference type="EMBL" id="JBHSSW010000066">
    <property type="protein sequence ID" value="MFC6199904.1"/>
    <property type="molecule type" value="Genomic_DNA"/>
</dbReference>
<dbReference type="Gene3D" id="3.30.1540.10">
    <property type="entry name" value="formyl-coa transferase, domain 3"/>
    <property type="match status" value="1"/>
</dbReference>
<feature type="compositionally biased region" description="Basic and acidic residues" evidence="1">
    <location>
        <begin position="349"/>
        <end position="358"/>
    </location>
</feature>
<sequence length="364" mass="38911">MGKGPLSGLKIVEFAGIGPGPFCGMLLSDQGADVIRIDRKGPGRDAPHDVPGRGRRSVALDLKDPKDIETALQLISKADGLIEGFRPGVMERLGLGPDVALERNPALVYGRMTGWGQTGALSHSAGHDINYISITGGLHAMGRAGEPPAPPLNLVGDYGGGALYLAFGLCAGLLHAKSTGEGQVIDVAMSDGAASLLAMFYGMRSAGIWTDERANNMLDGGAHFYDTYACSDGKFISIGSIEPQFYAILLEKAELSDPQFQKQMDRASWPELKDKIAAVFKTKTRDEWCEIMEGTDICFAPVLSMEEAPNYKHNVDRGTFQTVSGVVQPGVAPRFLKTPGEIQGPPPKIGEHTDEVLKDWGVQS</sequence>
<keyword evidence="3" id="KW-1185">Reference proteome</keyword>